<dbReference type="AlphaFoldDB" id="A0A3N2D0F5"/>
<dbReference type="OrthoDB" id="9810636at2"/>
<comment type="similarity">
    <text evidence="1">Belongs to the bacterial solute-binding protein 9 family.</text>
</comment>
<reference evidence="5 6" key="1">
    <citation type="submission" date="2018-11" db="EMBL/GenBank/DDBJ databases">
        <title>Sequencing the genomes of 1000 actinobacteria strains.</title>
        <authorList>
            <person name="Klenk H.-P."/>
        </authorList>
    </citation>
    <scope>NUCLEOTIDE SEQUENCE [LARGE SCALE GENOMIC DNA]</scope>
    <source>
        <strain evidence="5 6">DSM 13521</strain>
    </source>
</reference>
<evidence type="ECO:0000256" key="3">
    <source>
        <dbReference type="ARBA" id="ARBA00022729"/>
    </source>
</evidence>
<dbReference type="PANTHER" id="PTHR42953:SF3">
    <property type="entry name" value="HIGH-AFFINITY ZINC UPTAKE SYSTEM PROTEIN ZNUA"/>
    <property type="match status" value="1"/>
</dbReference>
<dbReference type="Proteomes" id="UP000275356">
    <property type="component" value="Unassembled WGS sequence"/>
</dbReference>
<dbReference type="InterPro" id="IPR050492">
    <property type="entry name" value="Bact_metal-bind_prot9"/>
</dbReference>
<dbReference type="GO" id="GO:0030001">
    <property type="term" value="P:metal ion transport"/>
    <property type="evidence" value="ECO:0007669"/>
    <property type="project" value="InterPro"/>
</dbReference>
<evidence type="ECO:0000256" key="1">
    <source>
        <dbReference type="ARBA" id="ARBA00011028"/>
    </source>
</evidence>
<name>A0A3N2D0F5_9MICO</name>
<protein>
    <submittedName>
        <fullName evidence="5">Zinc transport system substrate-binding protein</fullName>
    </submittedName>
</protein>
<evidence type="ECO:0000256" key="4">
    <source>
        <dbReference type="SAM" id="MobiDB-lite"/>
    </source>
</evidence>
<dbReference type="PROSITE" id="PS51257">
    <property type="entry name" value="PROKAR_LIPOPROTEIN"/>
    <property type="match status" value="1"/>
</dbReference>
<dbReference type="Pfam" id="PF01297">
    <property type="entry name" value="ZnuA"/>
    <property type="match status" value="1"/>
</dbReference>
<evidence type="ECO:0000256" key="2">
    <source>
        <dbReference type="ARBA" id="ARBA00022448"/>
    </source>
</evidence>
<organism evidence="5 6">
    <name type="scientific">Salana multivorans</name>
    <dbReference type="NCBI Taxonomy" id="120377"/>
    <lineage>
        <taxon>Bacteria</taxon>
        <taxon>Bacillati</taxon>
        <taxon>Actinomycetota</taxon>
        <taxon>Actinomycetes</taxon>
        <taxon>Micrococcales</taxon>
        <taxon>Beutenbergiaceae</taxon>
        <taxon>Salana</taxon>
    </lineage>
</organism>
<keyword evidence="3" id="KW-0732">Signal</keyword>
<keyword evidence="2" id="KW-0813">Transport</keyword>
<dbReference type="GO" id="GO:0046872">
    <property type="term" value="F:metal ion binding"/>
    <property type="evidence" value="ECO:0007669"/>
    <property type="project" value="InterPro"/>
</dbReference>
<dbReference type="InterPro" id="IPR006127">
    <property type="entry name" value="ZnuA-like"/>
</dbReference>
<evidence type="ECO:0000313" key="5">
    <source>
        <dbReference type="EMBL" id="ROR93249.1"/>
    </source>
</evidence>
<feature type="compositionally biased region" description="Acidic residues" evidence="4">
    <location>
        <begin position="138"/>
        <end position="158"/>
    </location>
</feature>
<dbReference type="RefSeq" id="WP_123740235.1">
    <property type="nucleotide sequence ID" value="NZ_RKHQ01000002.1"/>
</dbReference>
<dbReference type="SUPFAM" id="SSF53807">
    <property type="entry name" value="Helical backbone' metal receptor"/>
    <property type="match status" value="1"/>
</dbReference>
<keyword evidence="6" id="KW-1185">Reference proteome</keyword>
<accession>A0A3N2D0F5</accession>
<sequence>MSAPPRSSSHRPLRRLAAVAIATTVAAGTLTACGSGGSGGSGDATVNVVTELYPFTWLVEEIGGDRVDVTQLMPPGGEIHSFELSPRQVDQLGRADLAVVTRGAAAAVDDALAENTPGVVVDVADIVTLLPAVAHDDEHDEDEHEGEGEADEHDGDADHDEHDHGDFDTHTWLAIPELPKVAEAIGAALAEIDPDGAAEYEASAAAVSTRLAELDTAYRDGLASCSSTAFLITHPSFGYVANAYGLEQIGIGGIDSETEPSPARIAEVSKIAVAEGATVVFFPGTSNPKVADVLAEDLGLRVDHLDELTAAEPGTDLVGLAEDNLATLRDALGCS</sequence>
<comment type="caution">
    <text evidence="5">The sequence shown here is derived from an EMBL/GenBank/DDBJ whole genome shotgun (WGS) entry which is preliminary data.</text>
</comment>
<feature type="region of interest" description="Disordered" evidence="4">
    <location>
        <begin position="135"/>
        <end position="167"/>
    </location>
</feature>
<dbReference type="EMBL" id="RKHQ01000002">
    <property type="protein sequence ID" value="ROR93249.1"/>
    <property type="molecule type" value="Genomic_DNA"/>
</dbReference>
<proteinExistence type="inferred from homology"/>
<evidence type="ECO:0000313" key="6">
    <source>
        <dbReference type="Proteomes" id="UP000275356"/>
    </source>
</evidence>
<dbReference type="PANTHER" id="PTHR42953">
    <property type="entry name" value="HIGH-AFFINITY ZINC UPTAKE SYSTEM PROTEIN ZNUA-RELATED"/>
    <property type="match status" value="1"/>
</dbReference>
<dbReference type="Gene3D" id="3.40.50.1980">
    <property type="entry name" value="Nitrogenase molybdenum iron protein domain"/>
    <property type="match status" value="2"/>
</dbReference>
<gene>
    <name evidence="5" type="ORF">EDD28_2657</name>
</gene>